<evidence type="ECO:0000259" key="5">
    <source>
        <dbReference type="Pfam" id="PF25973"/>
    </source>
</evidence>
<evidence type="ECO:0000259" key="6">
    <source>
        <dbReference type="Pfam" id="PF25975"/>
    </source>
</evidence>
<dbReference type="RefSeq" id="WP_245904013.1">
    <property type="nucleotide sequence ID" value="NZ_CAKZQT010000014.1"/>
</dbReference>
<dbReference type="AlphaFoldDB" id="A0A318E2M7"/>
<organism evidence="7 8">
    <name type="scientific">Sinimarinibacterium flocculans</name>
    <dbReference type="NCBI Taxonomy" id="985250"/>
    <lineage>
        <taxon>Bacteria</taxon>
        <taxon>Pseudomonadati</taxon>
        <taxon>Pseudomonadota</taxon>
        <taxon>Gammaproteobacteria</taxon>
        <taxon>Nevskiales</taxon>
        <taxon>Nevskiaceae</taxon>
        <taxon>Sinimarinibacterium</taxon>
    </lineage>
</organism>
<dbReference type="EMBL" id="QICN01000015">
    <property type="protein sequence ID" value="PXV63736.1"/>
    <property type="molecule type" value="Genomic_DNA"/>
</dbReference>
<dbReference type="InterPro" id="IPR011053">
    <property type="entry name" value="Single_hybrid_motif"/>
</dbReference>
<gene>
    <name evidence="7" type="ORF">C8D93_11545</name>
</gene>
<dbReference type="GO" id="GO:0046914">
    <property type="term" value="F:transition metal ion binding"/>
    <property type="evidence" value="ECO:0007669"/>
    <property type="project" value="TreeGrafter"/>
</dbReference>
<reference evidence="7 8" key="1">
    <citation type="submission" date="2018-04" db="EMBL/GenBank/DDBJ databases">
        <title>Genomic Encyclopedia of Type Strains, Phase IV (KMG-IV): sequencing the most valuable type-strain genomes for metagenomic binning, comparative biology and taxonomic classification.</title>
        <authorList>
            <person name="Goeker M."/>
        </authorList>
    </citation>
    <scope>NUCLEOTIDE SEQUENCE [LARGE SCALE GENOMIC DNA]</scope>
    <source>
        <strain evidence="7 8">DSM 104150</strain>
    </source>
</reference>
<evidence type="ECO:0000313" key="8">
    <source>
        <dbReference type="Proteomes" id="UP000248330"/>
    </source>
</evidence>
<dbReference type="PANTHER" id="PTHR30097">
    <property type="entry name" value="CATION EFFLUX SYSTEM PROTEIN CUSB"/>
    <property type="match status" value="1"/>
</dbReference>
<comment type="caution">
    <text evidence="7">The sequence shown here is derived from an EMBL/GenBank/DDBJ whole genome shotgun (WGS) entry which is preliminary data.</text>
</comment>
<dbReference type="GO" id="GO:0060003">
    <property type="term" value="P:copper ion export"/>
    <property type="evidence" value="ECO:0007669"/>
    <property type="project" value="TreeGrafter"/>
</dbReference>
<dbReference type="FunFam" id="2.40.420.20:FF:000006">
    <property type="entry name" value="RND family efflux transporter MFP subunit"/>
    <property type="match status" value="1"/>
</dbReference>
<dbReference type="InterPro" id="IPR058647">
    <property type="entry name" value="BSH_CzcB-like"/>
</dbReference>
<evidence type="ECO:0000313" key="7">
    <source>
        <dbReference type="EMBL" id="PXV63736.1"/>
    </source>
</evidence>
<dbReference type="InterPro" id="IPR051909">
    <property type="entry name" value="MFP_Cation_Efflux"/>
</dbReference>
<accession>A0A318E2M7</accession>
<dbReference type="Pfam" id="PF25954">
    <property type="entry name" value="Beta-barrel_RND_2"/>
    <property type="match status" value="1"/>
</dbReference>
<dbReference type="GO" id="GO:0030288">
    <property type="term" value="C:outer membrane-bounded periplasmic space"/>
    <property type="evidence" value="ECO:0007669"/>
    <property type="project" value="TreeGrafter"/>
</dbReference>
<protein>
    <submittedName>
        <fullName evidence="7">Cobalt-zinc-cadmium efflux system membrane fusion protein</fullName>
    </submittedName>
</protein>
<evidence type="ECO:0000256" key="1">
    <source>
        <dbReference type="ARBA" id="ARBA00022448"/>
    </source>
</evidence>
<keyword evidence="8" id="KW-1185">Reference proteome</keyword>
<dbReference type="GO" id="GO:0015679">
    <property type="term" value="P:plasma membrane copper ion transport"/>
    <property type="evidence" value="ECO:0007669"/>
    <property type="project" value="TreeGrafter"/>
</dbReference>
<dbReference type="Gene3D" id="2.40.420.20">
    <property type="match status" value="1"/>
</dbReference>
<dbReference type="Proteomes" id="UP000248330">
    <property type="component" value="Unassembled WGS sequence"/>
</dbReference>
<keyword evidence="1" id="KW-0813">Transport</keyword>
<feature type="signal peptide" evidence="3">
    <location>
        <begin position="1"/>
        <end position="25"/>
    </location>
</feature>
<sequence>MNMNTTKRYLIVVPALIALALGACGGSNGSPHLDEQGHEHEDRRSHGENAPHSESEKHEEGDRHETDKQSDVDTHDEETAHGETLRLTPEARDAAGLTIAPAGPSTLVETLLLYGAVVPNAERTRAVSARFPGMVRSVDVSIGDRVRQGAMLATVESNESLRTFAVTSPLDGTVINRFTNPGEQADREAMFVVADLSSVWVDLALYPRDRGRVQVGQSAQISAEGPLSALGKVIFVSPMSARETQSQTARVLLENVDGIWTPGLNVQGHVAIGEFAVSVAVPDAALQQIEDSTSVFVEHNGELEVRPVRVGRNDGRNAEILEGLKAGESVVVEGSFVLKAELGKGEAEHGH</sequence>
<dbReference type="InterPro" id="IPR058792">
    <property type="entry name" value="Beta-barrel_RND_2"/>
</dbReference>
<feature type="compositionally biased region" description="Basic and acidic residues" evidence="2">
    <location>
        <begin position="32"/>
        <end position="91"/>
    </location>
</feature>
<feature type="domain" description="CzcB-like C-terminal circularly permuted SH3-like" evidence="6">
    <location>
        <begin position="279"/>
        <end position="339"/>
    </location>
</feature>
<dbReference type="Gene3D" id="2.40.30.170">
    <property type="match status" value="1"/>
</dbReference>
<name>A0A318E2M7_9GAMM</name>
<feature type="domain" description="CzcB-like barrel-sandwich hybrid" evidence="5">
    <location>
        <begin position="123"/>
        <end position="195"/>
    </location>
</feature>
<dbReference type="PANTHER" id="PTHR30097:SF4">
    <property type="entry name" value="SLR6042 PROTEIN"/>
    <property type="match status" value="1"/>
</dbReference>
<feature type="domain" description="CusB-like beta-barrel" evidence="4">
    <location>
        <begin position="198"/>
        <end position="270"/>
    </location>
</feature>
<evidence type="ECO:0000256" key="3">
    <source>
        <dbReference type="SAM" id="SignalP"/>
    </source>
</evidence>
<keyword evidence="3" id="KW-0732">Signal</keyword>
<evidence type="ECO:0000259" key="4">
    <source>
        <dbReference type="Pfam" id="PF25954"/>
    </source>
</evidence>
<dbReference type="PROSITE" id="PS51257">
    <property type="entry name" value="PROKAR_LIPOPROTEIN"/>
    <property type="match status" value="1"/>
</dbReference>
<dbReference type="SUPFAM" id="SSF51230">
    <property type="entry name" value="Single hybrid motif"/>
    <property type="match status" value="1"/>
</dbReference>
<proteinExistence type="predicted"/>
<dbReference type="InterPro" id="IPR058649">
    <property type="entry name" value="CzcB_C"/>
</dbReference>
<feature type="chain" id="PRO_5016263621" evidence="3">
    <location>
        <begin position="26"/>
        <end position="351"/>
    </location>
</feature>
<dbReference type="Pfam" id="PF25973">
    <property type="entry name" value="BSH_CzcB"/>
    <property type="match status" value="1"/>
</dbReference>
<evidence type="ECO:0000256" key="2">
    <source>
        <dbReference type="SAM" id="MobiDB-lite"/>
    </source>
</evidence>
<dbReference type="Pfam" id="PF25975">
    <property type="entry name" value="CzcB_C"/>
    <property type="match status" value="1"/>
</dbReference>
<dbReference type="Gene3D" id="2.40.50.100">
    <property type="match status" value="1"/>
</dbReference>
<feature type="region of interest" description="Disordered" evidence="2">
    <location>
        <begin position="29"/>
        <end position="91"/>
    </location>
</feature>